<evidence type="ECO:0000256" key="6">
    <source>
        <dbReference type="SAM" id="MobiDB-lite"/>
    </source>
</evidence>
<feature type="region of interest" description="Disordered" evidence="6">
    <location>
        <begin position="320"/>
        <end position="342"/>
    </location>
</feature>
<feature type="region of interest" description="Disordered" evidence="6">
    <location>
        <begin position="1"/>
        <end position="22"/>
    </location>
</feature>
<dbReference type="AlphaFoldDB" id="A0A4U1JMA6"/>
<dbReference type="InterPro" id="IPR017437">
    <property type="entry name" value="ATP-NAD_kinase_PpnK-typ_C"/>
</dbReference>
<reference evidence="7 8" key="1">
    <citation type="submission" date="2019-04" db="EMBL/GenBank/DDBJ databases">
        <authorList>
            <person name="Li Y."/>
            <person name="Wang J."/>
        </authorList>
    </citation>
    <scope>NUCLEOTIDE SEQUENCE [LARGE SCALE GENOMIC DNA]</scope>
    <source>
        <strain evidence="7 8">DSM 14668</strain>
    </source>
</reference>
<protein>
    <submittedName>
        <fullName evidence="7">NAD(+) kinase</fullName>
    </submittedName>
</protein>
<dbReference type="GO" id="GO:0019674">
    <property type="term" value="P:NAD+ metabolic process"/>
    <property type="evidence" value="ECO:0007669"/>
    <property type="project" value="InterPro"/>
</dbReference>
<keyword evidence="8" id="KW-1185">Reference proteome</keyword>
<evidence type="ECO:0000256" key="5">
    <source>
        <dbReference type="ARBA" id="ARBA00047925"/>
    </source>
</evidence>
<dbReference type="SUPFAM" id="SSF111331">
    <property type="entry name" value="NAD kinase/diacylglycerol kinase-like"/>
    <property type="match status" value="1"/>
</dbReference>
<keyword evidence="2 7" id="KW-0418">Kinase</keyword>
<dbReference type="RefSeq" id="WP_136926944.1">
    <property type="nucleotide sequence ID" value="NZ_SSMQ01000001.1"/>
</dbReference>
<dbReference type="Gene3D" id="3.40.50.10330">
    <property type="entry name" value="Probable inorganic polyphosphate/atp-NAD kinase, domain 1"/>
    <property type="match status" value="1"/>
</dbReference>
<dbReference type="PANTHER" id="PTHR20275:SF28">
    <property type="entry name" value="NADH KINASE"/>
    <property type="match status" value="1"/>
</dbReference>
<evidence type="ECO:0000256" key="4">
    <source>
        <dbReference type="ARBA" id="ARBA00023027"/>
    </source>
</evidence>
<dbReference type="InterPro" id="IPR016064">
    <property type="entry name" value="NAD/diacylglycerol_kinase_sf"/>
</dbReference>
<sequence length="342" mass="36629">MKRASSARRAKTHAGTNGVAARSAPKPKVALIIKRSAYRVQVEERKNGRIQRLLAAHDPTVAHLRAAHEEHEATVREVRTALAVLGVEIAFEGSVGDAFDARGLDLVITVGGDGTLLSASHSVADVPILGINSAPEYSVGFFCGARRGEAAVAIGRALRGELRRAVLTRMQVCVNGRVVAARVLNDALFCHVSPAATSRYIVRLGEEEEEQKSSGFWIGPAAGSTAAQRSAGGHVIPLTSKRLQLVVREPYTPHGEKYRLRHAIIPPGTTLVVRSKMTDAKLFIDGPNRTIDVGVGDLLEFTQASEALTVLGIAPTRRWGVDQDEPATPAPRGAAHRDDHAR</sequence>
<dbReference type="InterPro" id="IPR017438">
    <property type="entry name" value="ATP-NAD_kinase_N"/>
</dbReference>
<evidence type="ECO:0000256" key="2">
    <source>
        <dbReference type="ARBA" id="ARBA00022777"/>
    </source>
</evidence>
<dbReference type="PANTHER" id="PTHR20275">
    <property type="entry name" value="NAD KINASE"/>
    <property type="match status" value="1"/>
</dbReference>
<name>A0A4U1JMA6_9BACT</name>
<dbReference type="InterPro" id="IPR002504">
    <property type="entry name" value="NADK"/>
</dbReference>
<organism evidence="7 8">
    <name type="scientific">Polyangium fumosum</name>
    <dbReference type="NCBI Taxonomy" id="889272"/>
    <lineage>
        <taxon>Bacteria</taxon>
        <taxon>Pseudomonadati</taxon>
        <taxon>Myxococcota</taxon>
        <taxon>Polyangia</taxon>
        <taxon>Polyangiales</taxon>
        <taxon>Polyangiaceae</taxon>
        <taxon>Polyangium</taxon>
    </lineage>
</organism>
<evidence type="ECO:0000313" key="8">
    <source>
        <dbReference type="Proteomes" id="UP000309215"/>
    </source>
</evidence>
<dbReference type="GO" id="GO:0003951">
    <property type="term" value="F:NAD+ kinase activity"/>
    <property type="evidence" value="ECO:0007669"/>
    <property type="project" value="UniProtKB-EC"/>
</dbReference>
<dbReference type="EMBL" id="SSMQ01000001">
    <property type="protein sequence ID" value="TKD13128.1"/>
    <property type="molecule type" value="Genomic_DNA"/>
</dbReference>
<comment type="catalytic activity">
    <reaction evidence="5">
        <text>NAD(+) + ATP = ADP + NADP(+) + H(+)</text>
        <dbReference type="Rhea" id="RHEA:18629"/>
        <dbReference type="ChEBI" id="CHEBI:15378"/>
        <dbReference type="ChEBI" id="CHEBI:30616"/>
        <dbReference type="ChEBI" id="CHEBI:57540"/>
        <dbReference type="ChEBI" id="CHEBI:58349"/>
        <dbReference type="ChEBI" id="CHEBI:456216"/>
        <dbReference type="EC" id="2.7.1.23"/>
    </reaction>
</comment>
<evidence type="ECO:0000313" key="7">
    <source>
        <dbReference type="EMBL" id="TKD13128.1"/>
    </source>
</evidence>
<dbReference type="Proteomes" id="UP000309215">
    <property type="component" value="Unassembled WGS sequence"/>
</dbReference>
<dbReference type="GO" id="GO:0006741">
    <property type="term" value="P:NADP+ biosynthetic process"/>
    <property type="evidence" value="ECO:0007669"/>
    <property type="project" value="InterPro"/>
</dbReference>
<evidence type="ECO:0000256" key="3">
    <source>
        <dbReference type="ARBA" id="ARBA00022857"/>
    </source>
</evidence>
<keyword evidence="4" id="KW-0520">NAD</keyword>
<gene>
    <name evidence="7" type="ORF">E8A74_00810</name>
</gene>
<evidence type="ECO:0000256" key="1">
    <source>
        <dbReference type="ARBA" id="ARBA00022679"/>
    </source>
</evidence>
<dbReference type="Pfam" id="PF01513">
    <property type="entry name" value="NAD_kinase"/>
    <property type="match status" value="1"/>
</dbReference>
<dbReference type="GO" id="GO:0005524">
    <property type="term" value="F:ATP binding"/>
    <property type="evidence" value="ECO:0007669"/>
    <property type="project" value="UniProtKB-ARBA"/>
</dbReference>
<accession>A0A4U1JMA6</accession>
<feature type="compositionally biased region" description="Basic residues" evidence="6">
    <location>
        <begin position="1"/>
        <end position="12"/>
    </location>
</feature>
<comment type="caution">
    <text evidence="7">The sequence shown here is derived from an EMBL/GenBank/DDBJ whole genome shotgun (WGS) entry which is preliminary data.</text>
</comment>
<keyword evidence="1" id="KW-0808">Transferase</keyword>
<proteinExistence type="predicted"/>
<dbReference type="OrthoDB" id="9774737at2"/>
<dbReference type="GO" id="GO:0051287">
    <property type="term" value="F:NAD binding"/>
    <property type="evidence" value="ECO:0007669"/>
    <property type="project" value="UniProtKB-ARBA"/>
</dbReference>
<keyword evidence="3" id="KW-0521">NADP</keyword>
<dbReference type="Gene3D" id="2.60.200.30">
    <property type="entry name" value="Probable inorganic polyphosphate/atp-NAD kinase, domain 2"/>
    <property type="match status" value="1"/>
</dbReference>